<gene>
    <name evidence="2" type="ORF">EGYM00392_LOCUS18742</name>
</gene>
<accession>A0A7S1NAE1</accession>
<evidence type="ECO:0000313" key="2">
    <source>
        <dbReference type="EMBL" id="CAD9007649.1"/>
    </source>
</evidence>
<dbReference type="EMBL" id="HBGA01050910">
    <property type="protein sequence ID" value="CAD9007649.1"/>
    <property type="molecule type" value="Transcribed_RNA"/>
</dbReference>
<feature type="compositionally biased region" description="Basic residues" evidence="1">
    <location>
        <begin position="55"/>
        <end position="67"/>
    </location>
</feature>
<sequence length="118" mass="12487">MLTQPSGLRQLGVSQDGLGVGCGGSGLQWAGKAVLLEKGQSDALTPTPRGITGRRGYHGKKHAQKRPFKTDFPPSLRRLFPCQTLPGVLSAVANPLAVSSECQARSQKGLWMSSFLVG</sequence>
<dbReference type="AlphaFoldDB" id="A0A7S1NAE1"/>
<organism evidence="2">
    <name type="scientific">Eutreptiella gymnastica</name>
    <dbReference type="NCBI Taxonomy" id="73025"/>
    <lineage>
        <taxon>Eukaryota</taxon>
        <taxon>Discoba</taxon>
        <taxon>Euglenozoa</taxon>
        <taxon>Euglenida</taxon>
        <taxon>Spirocuta</taxon>
        <taxon>Euglenophyceae</taxon>
        <taxon>Eutreptiales</taxon>
        <taxon>Eutreptiaceae</taxon>
        <taxon>Eutreptiella</taxon>
    </lineage>
</organism>
<protein>
    <submittedName>
        <fullName evidence="2">Uncharacterized protein</fullName>
    </submittedName>
</protein>
<feature type="region of interest" description="Disordered" evidence="1">
    <location>
        <begin position="41"/>
        <end position="72"/>
    </location>
</feature>
<reference evidence="2" key="1">
    <citation type="submission" date="2021-01" db="EMBL/GenBank/DDBJ databases">
        <authorList>
            <person name="Corre E."/>
            <person name="Pelletier E."/>
            <person name="Niang G."/>
            <person name="Scheremetjew M."/>
            <person name="Finn R."/>
            <person name="Kale V."/>
            <person name="Holt S."/>
            <person name="Cochrane G."/>
            <person name="Meng A."/>
            <person name="Brown T."/>
            <person name="Cohen L."/>
        </authorList>
    </citation>
    <scope>NUCLEOTIDE SEQUENCE</scope>
    <source>
        <strain evidence="2">NIES-381</strain>
    </source>
</reference>
<proteinExistence type="predicted"/>
<name>A0A7S1NAE1_9EUGL</name>
<evidence type="ECO:0000256" key="1">
    <source>
        <dbReference type="SAM" id="MobiDB-lite"/>
    </source>
</evidence>